<evidence type="ECO:0000313" key="1">
    <source>
        <dbReference type="EMBL" id="KAH7864117.1"/>
    </source>
</evidence>
<dbReference type="EMBL" id="CM037162">
    <property type="protein sequence ID" value="KAH7864117.1"/>
    <property type="molecule type" value="Genomic_DNA"/>
</dbReference>
<dbReference type="Proteomes" id="UP000828048">
    <property type="component" value="Chromosome 12"/>
</dbReference>
<reference evidence="1 2" key="1">
    <citation type="journal article" date="2021" name="Hortic Res">
        <title>High-quality reference genome and annotation aids understanding of berry development for evergreen blueberry (Vaccinium darrowii).</title>
        <authorList>
            <person name="Yu J."/>
            <person name="Hulse-Kemp A.M."/>
            <person name="Babiker E."/>
            <person name="Staton M."/>
        </authorList>
    </citation>
    <scope>NUCLEOTIDE SEQUENCE [LARGE SCALE GENOMIC DNA]</scope>
    <source>
        <strain evidence="2">cv. NJ 8807/NJ 8810</strain>
        <tissue evidence="1">Young leaf</tissue>
    </source>
</reference>
<evidence type="ECO:0000313" key="2">
    <source>
        <dbReference type="Proteomes" id="UP000828048"/>
    </source>
</evidence>
<proteinExistence type="predicted"/>
<protein>
    <submittedName>
        <fullName evidence="1">Uncharacterized protein</fullName>
    </submittedName>
</protein>
<name>A0ACB7ZGG2_9ERIC</name>
<keyword evidence="2" id="KW-1185">Reference proteome</keyword>
<comment type="caution">
    <text evidence="1">The sequence shown here is derived from an EMBL/GenBank/DDBJ whole genome shotgun (WGS) entry which is preliminary data.</text>
</comment>
<gene>
    <name evidence="1" type="ORF">Vadar_025985</name>
</gene>
<organism evidence="1 2">
    <name type="scientific">Vaccinium darrowii</name>
    <dbReference type="NCBI Taxonomy" id="229202"/>
    <lineage>
        <taxon>Eukaryota</taxon>
        <taxon>Viridiplantae</taxon>
        <taxon>Streptophyta</taxon>
        <taxon>Embryophyta</taxon>
        <taxon>Tracheophyta</taxon>
        <taxon>Spermatophyta</taxon>
        <taxon>Magnoliopsida</taxon>
        <taxon>eudicotyledons</taxon>
        <taxon>Gunneridae</taxon>
        <taxon>Pentapetalae</taxon>
        <taxon>asterids</taxon>
        <taxon>Ericales</taxon>
        <taxon>Ericaceae</taxon>
        <taxon>Vaccinioideae</taxon>
        <taxon>Vaccinieae</taxon>
        <taxon>Vaccinium</taxon>
    </lineage>
</organism>
<sequence>MAKRMVEKFGKYWSVIHGVVEVSAVLDPRYKINVLEFYFSQLFPSGYKEEVDRVRALCYKLLKEYQSPSSMVEGESSSGYATIYDDEESGDSRLTRENITVAVLLNYGLCCCVDSVVELCSLLLCC</sequence>
<accession>A0ACB7ZGG2</accession>